<dbReference type="RefSeq" id="XP_017777989.1">
    <property type="nucleotide sequence ID" value="XM_017922500.1"/>
</dbReference>
<evidence type="ECO:0000256" key="1">
    <source>
        <dbReference type="SAM" id="MobiDB-lite"/>
    </source>
</evidence>
<dbReference type="SMART" id="SM00320">
    <property type="entry name" value="WD40"/>
    <property type="match status" value="3"/>
</dbReference>
<dbReference type="Gene3D" id="2.130.10.10">
    <property type="entry name" value="YVTN repeat-like/Quinoprotein amine dehydrogenase"/>
    <property type="match status" value="1"/>
</dbReference>
<evidence type="ECO:0000259" key="2">
    <source>
        <dbReference type="Pfam" id="PF23756"/>
    </source>
</evidence>
<feature type="domain" description="HPS5-like beta-propeller" evidence="2">
    <location>
        <begin position="38"/>
        <end position="353"/>
    </location>
</feature>
<evidence type="ECO:0000313" key="4">
    <source>
        <dbReference type="RefSeq" id="XP_017777989.1"/>
    </source>
</evidence>
<dbReference type="PANTHER" id="PTHR23287:SF16">
    <property type="entry name" value="TECTONIN BETA-PROPELLER REPEAT-CONTAINING PROTEIN 2"/>
    <property type="match status" value="1"/>
</dbReference>
<dbReference type="Pfam" id="PF23756">
    <property type="entry name" value="Beta-prop_HPS5"/>
    <property type="match status" value="1"/>
</dbReference>
<dbReference type="Proteomes" id="UP000695000">
    <property type="component" value="Unplaced"/>
</dbReference>
<dbReference type="InterPro" id="IPR036322">
    <property type="entry name" value="WD40_repeat_dom_sf"/>
</dbReference>
<dbReference type="PANTHER" id="PTHR23287">
    <property type="entry name" value="RUBY-EYE2-LIKE PROTEIN"/>
    <property type="match status" value="1"/>
</dbReference>
<name>A0ABM1MTT9_NICVS</name>
<dbReference type="GeneID" id="108563742"/>
<keyword evidence="3" id="KW-1185">Reference proteome</keyword>
<feature type="region of interest" description="Disordered" evidence="1">
    <location>
        <begin position="467"/>
        <end position="494"/>
    </location>
</feature>
<dbReference type="InterPro" id="IPR015943">
    <property type="entry name" value="WD40/YVTN_repeat-like_dom_sf"/>
</dbReference>
<accession>A0ABM1MTT9</accession>
<organism evidence="3 4">
    <name type="scientific">Nicrophorus vespilloides</name>
    <name type="common">Boreal carrion beetle</name>
    <dbReference type="NCBI Taxonomy" id="110193"/>
    <lineage>
        <taxon>Eukaryota</taxon>
        <taxon>Metazoa</taxon>
        <taxon>Ecdysozoa</taxon>
        <taxon>Arthropoda</taxon>
        <taxon>Hexapoda</taxon>
        <taxon>Insecta</taxon>
        <taxon>Pterygota</taxon>
        <taxon>Neoptera</taxon>
        <taxon>Endopterygota</taxon>
        <taxon>Coleoptera</taxon>
        <taxon>Polyphaga</taxon>
        <taxon>Staphyliniformia</taxon>
        <taxon>Silphidae</taxon>
        <taxon>Nicrophorinae</taxon>
        <taxon>Nicrophorus</taxon>
    </lineage>
</organism>
<dbReference type="InterPro" id="IPR056499">
    <property type="entry name" value="Beta-prop_HPS5-like"/>
</dbReference>
<protein>
    <submittedName>
        <fullName evidence="4">WD repeat-containing protein CG11141 isoform X2</fullName>
    </submittedName>
</protein>
<dbReference type="InterPro" id="IPR001680">
    <property type="entry name" value="WD40_rpt"/>
</dbReference>
<dbReference type="SUPFAM" id="SSF50978">
    <property type="entry name" value="WD40 repeat-like"/>
    <property type="match status" value="1"/>
</dbReference>
<proteinExistence type="predicted"/>
<gene>
    <name evidence="4" type="primary">LOC108563742</name>
</gene>
<sequence>MALSACEQEIVLREWAPLTDLFQKLPTRSQNGIFNTELKIYCIDAITEYLVLGTSSGVVYIYDRKKLTLQRLRCENVNSPVSCVKIVSSVDFMICCGSQDGTITIFQVPKTPPDTLPESLRPETKPVERYTVTDMHSAAVTAIEWSKNGMKVFSGDANGIVILTEIDDYMHLCKSAEVLNEAYKVVQLSYHQQNLLVSTTYRTILCRRDNKWSVSQVGKKDRKIFGQFGSLFCRNGISPSDIIIYSSRPGLRLWVADANGSVQKTLLFKEVLSDHELFEVPLLNPFPANLENKRPSKEASFGPLIQFCENYLITYSDEVVYVLSPQHLKIVAVITHLRKVCDVAVNKDEIFILEGERSLIRVAFTPEMEIENRSSVNSSPLKTSIKSLTNKMQASTILAATVFQSDQNISRAEEARESPSNKYIPHNPSYTEKVYDAYRKMEVYNKISEQQFDETILFKRGRSKKSDTMTTSVYSNSSNSSNDERDSSSITKPTVMNLSATDMMPDLRSPDSIHNDIVQKEKLLADVLKFDQVKVDLKQLDKPKLEILDYYESRPEKKDETKDIPDIITSSRQETLVIQDEPCITQKSPVEQVQDINRISPIKSATETINKPQIQKIDIPGYRK</sequence>
<reference evidence="4" key="1">
    <citation type="submission" date="2025-08" db="UniProtKB">
        <authorList>
            <consortium name="RefSeq"/>
        </authorList>
    </citation>
    <scope>IDENTIFICATION</scope>
    <source>
        <tissue evidence="4">Whole Larva</tissue>
    </source>
</reference>
<evidence type="ECO:0000313" key="3">
    <source>
        <dbReference type="Proteomes" id="UP000695000"/>
    </source>
</evidence>